<dbReference type="SUPFAM" id="SSF46946">
    <property type="entry name" value="S13-like H2TH domain"/>
    <property type="match status" value="1"/>
</dbReference>
<evidence type="ECO:0000256" key="13">
    <source>
        <dbReference type="PROSITE-ProRule" id="PRU00391"/>
    </source>
</evidence>
<keyword evidence="11" id="KW-0511">Multifunctional enzyme</keyword>
<dbReference type="CDD" id="cd08971">
    <property type="entry name" value="AcNei2_N"/>
    <property type="match status" value="1"/>
</dbReference>
<evidence type="ECO:0000256" key="9">
    <source>
        <dbReference type="ARBA" id="ARBA00023204"/>
    </source>
</evidence>
<feature type="domain" description="FPG-type" evidence="15">
    <location>
        <begin position="226"/>
        <end position="264"/>
    </location>
</feature>
<comment type="similarity">
    <text evidence="1">Belongs to the FPG family.</text>
</comment>
<keyword evidence="12" id="KW-0326">Glycosidase</keyword>
<dbReference type="Proteomes" id="UP000054314">
    <property type="component" value="Unassembled WGS sequence"/>
</dbReference>
<evidence type="ECO:0000259" key="16">
    <source>
        <dbReference type="PROSITE" id="PS51068"/>
    </source>
</evidence>
<dbReference type="PANTHER" id="PTHR42697:SF1">
    <property type="entry name" value="ENDONUCLEASE 8"/>
    <property type="match status" value="1"/>
</dbReference>
<name>A0A0A0BL69_9CELL</name>
<evidence type="ECO:0000259" key="15">
    <source>
        <dbReference type="PROSITE" id="PS51066"/>
    </source>
</evidence>
<evidence type="ECO:0000256" key="1">
    <source>
        <dbReference type="ARBA" id="ARBA00009409"/>
    </source>
</evidence>
<dbReference type="PANTHER" id="PTHR42697">
    <property type="entry name" value="ENDONUCLEASE 8"/>
    <property type="match status" value="1"/>
</dbReference>
<evidence type="ECO:0000256" key="8">
    <source>
        <dbReference type="ARBA" id="ARBA00023125"/>
    </source>
</evidence>
<dbReference type="GO" id="GO:0006284">
    <property type="term" value="P:base-excision repair"/>
    <property type="evidence" value="ECO:0007669"/>
    <property type="project" value="InterPro"/>
</dbReference>
<keyword evidence="5 13" id="KW-0863">Zinc-finger</keyword>
<dbReference type="SMART" id="SM01232">
    <property type="entry name" value="H2TH"/>
    <property type="match status" value="1"/>
</dbReference>
<keyword evidence="18" id="KW-1185">Reference proteome</keyword>
<feature type="compositionally biased region" description="Polar residues" evidence="14">
    <location>
        <begin position="213"/>
        <end position="226"/>
    </location>
</feature>
<dbReference type="PROSITE" id="PS51066">
    <property type="entry name" value="ZF_FPG_2"/>
    <property type="match status" value="1"/>
</dbReference>
<dbReference type="EMBL" id="AXCZ01000262">
    <property type="protein sequence ID" value="KGM08706.1"/>
    <property type="molecule type" value="Genomic_DNA"/>
</dbReference>
<sequence>MPEGDILHRAARTLTSVLVGHELTTGELRWGDLGGTDLTGTVVTAVVPVGKHLLTRLEDGRTLHTHLRMEGSWIIQPAGSAPARRLTRDPHVRAVLGTSRHTTFGHRLGMLDLITTADEATVVGHLGPDVLAADFPGAGLAQALAAFERHGDRPIGEALLDQRLVAGIGTIYMAESLFLRQTYPWAVVADVDVPSILMTARHLMARSVAAPTPTATGSSVRGTQSRVHSRAGKPCTRCGSPVAVAPVGRPPRERPAFHCPVCQTAGRER</sequence>
<dbReference type="EC" id="4.2.99.18" evidence="2"/>
<keyword evidence="10" id="KW-0456">Lyase</keyword>
<dbReference type="GO" id="GO:0008270">
    <property type="term" value="F:zinc ion binding"/>
    <property type="evidence" value="ECO:0007669"/>
    <property type="project" value="UniProtKB-KW"/>
</dbReference>
<dbReference type="InterPro" id="IPR015886">
    <property type="entry name" value="H2TH_FPG"/>
</dbReference>
<dbReference type="GO" id="GO:0000703">
    <property type="term" value="F:oxidized pyrimidine nucleobase lesion DNA N-glycosylase activity"/>
    <property type="evidence" value="ECO:0007669"/>
    <property type="project" value="TreeGrafter"/>
</dbReference>
<keyword evidence="7" id="KW-0862">Zinc</keyword>
<evidence type="ECO:0000256" key="5">
    <source>
        <dbReference type="ARBA" id="ARBA00022771"/>
    </source>
</evidence>
<dbReference type="Gene3D" id="1.10.8.50">
    <property type="match status" value="1"/>
</dbReference>
<dbReference type="PROSITE" id="PS51068">
    <property type="entry name" value="FPG_CAT"/>
    <property type="match status" value="1"/>
</dbReference>
<keyword evidence="9" id="KW-0234">DNA repair</keyword>
<dbReference type="SUPFAM" id="SSF81624">
    <property type="entry name" value="N-terminal domain of MutM-like DNA repair proteins"/>
    <property type="match status" value="1"/>
</dbReference>
<keyword evidence="6" id="KW-0378">Hydrolase</keyword>
<keyword evidence="8" id="KW-0238">DNA-binding</keyword>
<keyword evidence="4" id="KW-0227">DNA damage</keyword>
<evidence type="ECO:0000256" key="14">
    <source>
        <dbReference type="SAM" id="MobiDB-lite"/>
    </source>
</evidence>
<dbReference type="InterPro" id="IPR012319">
    <property type="entry name" value="FPG_cat"/>
</dbReference>
<evidence type="ECO:0000256" key="3">
    <source>
        <dbReference type="ARBA" id="ARBA00022723"/>
    </source>
</evidence>
<dbReference type="OrthoDB" id="9800855at2"/>
<accession>A0A0A0BL69</accession>
<evidence type="ECO:0000313" key="18">
    <source>
        <dbReference type="Proteomes" id="UP000054314"/>
    </source>
</evidence>
<dbReference type="SMART" id="SM00898">
    <property type="entry name" value="Fapy_DNA_glyco"/>
    <property type="match status" value="1"/>
</dbReference>
<gene>
    <name evidence="17" type="ORF">N869_00260</name>
</gene>
<keyword evidence="3" id="KW-0479">Metal-binding</keyword>
<evidence type="ECO:0000256" key="12">
    <source>
        <dbReference type="ARBA" id="ARBA00023295"/>
    </source>
</evidence>
<dbReference type="InterPro" id="IPR010979">
    <property type="entry name" value="Ribosomal_uS13-like_H2TH"/>
</dbReference>
<dbReference type="InterPro" id="IPR000214">
    <property type="entry name" value="Znf_DNA_glyclase/AP_lyase"/>
</dbReference>
<comment type="caution">
    <text evidence="17">The sequence shown here is derived from an EMBL/GenBank/DDBJ whole genome shotgun (WGS) entry which is preliminary data.</text>
</comment>
<evidence type="ECO:0000256" key="7">
    <source>
        <dbReference type="ARBA" id="ARBA00022833"/>
    </source>
</evidence>
<evidence type="ECO:0000256" key="10">
    <source>
        <dbReference type="ARBA" id="ARBA00023239"/>
    </source>
</evidence>
<dbReference type="Gene3D" id="3.20.190.10">
    <property type="entry name" value="MutM-like, N-terminal"/>
    <property type="match status" value="1"/>
</dbReference>
<dbReference type="SUPFAM" id="SSF57716">
    <property type="entry name" value="Glucocorticoid receptor-like (DNA-binding domain)"/>
    <property type="match status" value="1"/>
</dbReference>
<feature type="domain" description="Formamidopyrimidine-DNA glycosylase catalytic" evidence="16">
    <location>
        <begin position="2"/>
        <end position="105"/>
    </location>
</feature>
<dbReference type="GO" id="GO:0003684">
    <property type="term" value="F:damaged DNA binding"/>
    <property type="evidence" value="ECO:0007669"/>
    <property type="project" value="InterPro"/>
</dbReference>
<evidence type="ECO:0000313" key="17">
    <source>
        <dbReference type="EMBL" id="KGM08706.1"/>
    </source>
</evidence>
<reference evidence="17 18" key="1">
    <citation type="submission" date="2013-08" db="EMBL/GenBank/DDBJ databases">
        <title>Genome sequencing of Cellulomonas bogoriensis 69B4.</title>
        <authorList>
            <person name="Chen F."/>
            <person name="Li Y."/>
            <person name="Wang G."/>
        </authorList>
    </citation>
    <scope>NUCLEOTIDE SEQUENCE [LARGE SCALE GENOMIC DNA]</scope>
    <source>
        <strain evidence="17 18">69B4</strain>
    </source>
</reference>
<evidence type="ECO:0000256" key="11">
    <source>
        <dbReference type="ARBA" id="ARBA00023268"/>
    </source>
</evidence>
<dbReference type="InterPro" id="IPR035937">
    <property type="entry name" value="FPG_N"/>
</dbReference>
<feature type="region of interest" description="Disordered" evidence="14">
    <location>
        <begin position="210"/>
        <end position="232"/>
    </location>
</feature>
<dbReference type="GO" id="GO:0140078">
    <property type="term" value="F:class I DNA-(apurinic or apyrimidinic site) endonuclease activity"/>
    <property type="evidence" value="ECO:0007669"/>
    <property type="project" value="UniProtKB-EC"/>
</dbReference>
<dbReference type="Pfam" id="PF06831">
    <property type="entry name" value="H2TH"/>
    <property type="match status" value="1"/>
</dbReference>
<dbReference type="AlphaFoldDB" id="A0A0A0BL69"/>
<organism evidence="17 18">
    <name type="scientific">Cellulomonas bogoriensis 69B4 = DSM 16987</name>
    <dbReference type="NCBI Taxonomy" id="1386082"/>
    <lineage>
        <taxon>Bacteria</taxon>
        <taxon>Bacillati</taxon>
        <taxon>Actinomycetota</taxon>
        <taxon>Actinomycetes</taxon>
        <taxon>Micrococcales</taxon>
        <taxon>Cellulomonadaceae</taxon>
        <taxon>Cellulomonas</taxon>
    </lineage>
</organism>
<evidence type="ECO:0000256" key="6">
    <source>
        <dbReference type="ARBA" id="ARBA00022801"/>
    </source>
</evidence>
<dbReference type="Pfam" id="PF01149">
    <property type="entry name" value="Fapy_DNA_glyco"/>
    <property type="match status" value="1"/>
</dbReference>
<proteinExistence type="inferred from homology"/>
<protein>
    <recommendedName>
        <fullName evidence="2">DNA-(apurinic or apyrimidinic site) lyase</fullName>
        <ecNumber evidence="2">4.2.99.18</ecNumber>
    </recommendedName>
</protein>
<dbReference type="InterPro" id="IPR044090">
    <property type="entry name" value="Nei2_N"/>
</dbReference>
<evidence type="ECO:0000256" key="2">
    <source>
        <dbReference type="ARBA" id="ARBA00012720"/>
    </source>
</evidence>
<evidence type="ECO:0000256" key="4">
    <source>
        <dbReference type="ARBA" id="ARBA00022763"/>
    </source>
</evidence>
<dbReference type="RefSeq" id="WP_035062713.1">
    <property type="nucleotide sequence ID" value="NZ_AXCZ01000262.1"/>
</dbReference>